<evidence type="ECO:0000313" key="4">
    <source>
        <dbReference type="EMBL" id="GGF14011.1"/>
    </source>
</evidence>
<comment type="pathway">
    <text evidence="2">Carbohydrate biosynthesis; dTDP-L-rhamnose biosynthesis.</text>
</comment>
<dbReference type="PANTHER" id="PTHR10491:SF4">
    <property type="entry name" value="METHIONINE ADENOSYLTRANSFERASE 2 SUBUNIT BETA"/>
    <property type="match status" value="1"/>
</dbReference>
<dbReference type="InterPro" id="IPR005913">
    <property type="entry name" value="dTDP_dehydrorham_reduct"/>
</dbReference>
<reference evidence="4 5" key="1">
    <citation type="journal article" date="2014" name="Int. J. Syst. Evol. Microbiol.">
        <title>Complete genome sequence of Corynebacterium casei LMG S-19264T (=DSM 44701T), isolated from a smear-ripened cheese.</title>
        <authorList>
            <consortium name="US DOE Joint Genome Institute (JGI-PGF)"/>
            <person name="Walter F."/>
            <person name="Albersmeier A."/>
            <person name="Kalinowski J."/>
            <person name="Ruckert C."/>
        </authorList>
    </citation>
    <scope>NUCLEOTIDE SEQUENCE [LARGE SCALE GENOMIC DNA]</scope>
    <source>
        <strain evidence="4 5">CGMCC 1.12976</strain>
    </source>
</reference>
<dbReference type="EMBL" id="BMGP01000001">
    <property type="protein sequence ID" value="GGF14011.1"/>
    <property type="molecule type" value="Genomic_DNA"/>
</dbReference>
<comment type="caution">
    <text evidence="4">The sequence shown here is derived from an EMBL/GenBank/DDBJ whole genome shotgun (WGS) entry which is preliminary data.</text>
</comment>
<comment type="function">
    <text evidence="2">Catalyzes the reduction of dTDP-6-deoxy-L-lyxo-4-hexulose to yield dTDP-L-rhamnose.</text>
</comment>
<keyword evidence="5" id="KW-1185">Reference proteome</keyword>
<accession>A0A917B0I2</accession>
<dbReference type="AlphaFoldDB" id="A0A917B0I2"/>
<evidence type="ECO:0000256" key="2">
    <source>
        <dbReference type="RuleBase" id="RU364082"/>
    </source>
</evidence>
<keyword evidence="2" id="KW-0560">Oxidoreductase</keyword>
<gene>
    <name evidence="4" type="primary">rfbD</name>
    <name evidence="4" type="ORF">GCM10011399_04840</name>
</gene>
<protein>
    <recommendedName>
        <fullName evidence="2">dTDP-4-dehydrorhamnose reductase</fullName>
        <ecNumber evidence="2">1.1.1.133</ecNumber>
    </recommendedName>
</protein>
<evidence type="ECO:0000313" key="5">
    <source>
        <dbReference type="Proteomes" id="UP000598775"/>
    </source>
</evidence>
<dbReference type="NCBIfam" id="TIGR01214">
    <property type="entry name" value="rmlD"/>
    <property type="match status" value="1"/>
</dbReference>
<dbReference type="GO" id="GO:0019305">
    <property type="term" value="P:dTDP-rhamnose biosynthetic process"/>
    <property type="evidence" value="ECO:0007669"/>
    <property type="project" value="TreeGrafter"/>
</dbReference>
<dbReference type="GO" id="GO:0005829">
    <property type="term" value="C:cytosol"/>
    <property type="evidence" value="ECO:0007669"/>
    <property type="project" value="TreeGrafter"/>
</dbReference>
<dbReference type="InterPro" id="IPR029903">
    <property type="entry name" value="RmlD-like-bd"/>
</dbReference>
<organism evidence="4 5">
    <name type="scientific">Subtercola lobariae</name>
    <dbReference type="NCBI Taxonomy" id="1588641"/>
    <lineage>
        <taxon>Bacteria</taxon>
        <taxon>Bacillati</taxon>
        <taxon>Actinomycetota</taxon>
        <taxon>Actinomycetes</taxon>
        <taxon>Micrococcales</taxon>
        <taxon>Microbacteriaceae</taxon>
        <taxon>Subtercola</taxon>
    </lineage>
</organism>
<dbReference type="EC" id="1.1.1.133" evidence="2"/>
<name>A0A917B0I2_9MICO</name>
<dbReference type="InterPro" id="IPR036291">
    <property type="entry name" value="NAD(P)-bd_dom_sf"/>
</dbReference>
<comment type="similarity">
    <text evidence="1 2">Belongs to the dTDP-4-dehydrorhamnose reductase family.</text>
</comment>
<dbReference type="GO" id="GO:0008831">
    <property type="term" value="F:dTDP-4-dehydrorhamnose reductase activity"/>
    <property type="evidence" value="ECO:0007669"/>
    <property type="project" value="UniProtKB-EC"/>
</dbReference>
<dbReference type="Gene3D" id="3.40.50.720">
    <property type="entry name" value="NAD(P)-binding Rossmann-like Domain"/>
    <property type="match status" value="1"/>
</dbReference>
<evidence type="ECO:0000256" key="1">
    <source>
        <dbReference type="ARBA" id="ARBA00010944"/>
    </source>
</evidence>
<dbReference type="SUPFAM" id="SSF51735">
    <property type="entry name" value="NAD(P)-binding Rossmann-fold domains"/>
    <property type="match status" value="1"/>
</dbReference>
<dbReference type="CDD" id="cd05254">
    <property type="entry name" value="dTDP_HR_like_SDR_e"/>
    <property type="match status" value="1"/>
</dbReference>
<dbReference type="Pfam" id="PF04321">
    <property type="entry name" value="RmlD_sub_bind"/>
    <property type="match status" value="1"/>
</dbReference>
<dbReference type="Proteomes" id="UP000598775">
    <property type="component" value="Unassembled WGS sequence"/>
</dbReference>
<proteinExistence type="inferred from homology"/>
<dbReference type="RefSeq" id="WP_188673094.1">
    <property type="nucleotide sequence ID" value="NZ_BMGP01000001.1"/>
</dbReference>
<sequence>MTRYLIAGAGGMLGRDLQAALVARGAVVAPHSKGAPRATGGGEISPDTVTALTRAELDIADREAVLRAAEGADVIVNAAAYTKVDDAETHETDAFAVNATGAGNLAVAARENGAAIIQVSTDYVFDGRATTPYAEDSPRNPVSAYGRSKAEGELEVLGEHPLGAYVVRSAWLCGEHGPNFARTMLRLIGERETVSVVTDQHGQPTFTADLAAHLLLLVEREAPVGIYHGTNSGEASWFDFTQALFIEAGIDAARVMPTDSSQFVRPATRPQYSVLGHDAWSRAGIEPMRSWQVALHEATQSGVFGDRWQRFG</sequence>
<evidence type="ECO:0000259" key="3">
    <source>
        <dbReference type="Pfam" id="PF04321"/>
    </source>
</evidence>
<feature type="domain" description="RmlD-like substrate binding" evidence="3">
    <location>
        <begin position="4"/>
        <end position="300"/>
    </location>
</feature>
<keyword evidence="2" id="KW-0521">NADP</keyword>
<dbReference type="Gene3D" id="3.90.25.10">
    <property type="entry name" value="UDP-galactose 4-epimerase, domain 1"/>
    <property type="match status" value="1"/>
</dbReference>
<dbReference type="PANTHER" id="PTHR10491">
    <property type="entry name" value="DTDP-4-DEHYDRORHAMNOSE REDUCTASE"/>
    <property type="match status" value="1"/>
</dbReference>